<dbReference type="EMBL" id="CP053708">
    <property type="protein sequence ID" value="QKE88909.1"/>
    <property type="molecule type" value="Genomic_DNA"/>
</dbReference>
<evidence type="ECO:0000256" key="2">
    <source>
        <dbReference type="SAM" id="SignalP"/>
    </source>
</evidence>
<evidence type="ECO:0000313" key="4">
    <source>
        <dbReference type="Proteomes" id="UP000500767"/>
    </source>
</evidence>
<reference evidence="3 4" key="1">
    <citation type="journal article" date="2014" name="World J. Microbiol. Biotechnol.">
        <title>Biodiversity and physiological characteristics of Antarctic and Arctic lichens-associated bacteria.</title>
        <authorList>
            <person name="Lee Y.M."/>
            <person name="Kim E.H."/>
            <person name="Lee H.K."/>
            <person name="Hong S.G."/>
        </authorList>
    </citation>
    <scope>NUCLEOTIDE SEQUENCE [LARGE SCALE GENOMIC DNA]</scope>
    <source>
        <strain evidence="3 4">PAMC 26569</strain>
    </source>
</reference>
<evidence type="ECO:0000256" key="1">
    <source>
        <dbReference type="SAM" id="MobiDB-lite"/>
    </source>
</evidence>
<accession>A0A6M8HHR9</accession>
<feature type="compositionally biased region" description="Low complexity" evidence="1">
    <location>
        <begin position="29"/>
        <end position="62"/>
    </location>
</feature>
<keyword evidence="2" id="KW-0732">Signal</keyword>
<feature type="region of interest" description="Disordered" evidence="1">
    <location>
        <begin position="29"/>
        <end position="73"/>
    </location>
</feature>
<organism evidence="3 4">
    <name type="scientific">Lichenicola cladoniae</name>
    <dbReference type="NCBI Taxonomy" id="1484109"/>
    <lineage>
        <taxon>Bacteria</taxon>
        <taxon>Pseudomonadati</taxon>
        <taxon>Pseudomonadota</taxon>
        <taxon>Alphaproteobacteria</taxon>
        <taxon>Acetobacterales</taxon>
        <taxon>Acetobacteraceae</taxon>
        <taxon>Lichenicola</taxon>
    </lineage>
</organism>
<feature type="chain" id="PRO_5026694749" evidence="2">
    <location>
        <begin position="27"/>
        <end position="147"/>
    </location>
</feature>
<dbReference type="Proteomes" id="UP000500767">
    <property type="component" value="Chromosome"/>
</dbReference>
<proteinExistence type="predicted"/>
<feature type="signal peptide" evidence="2">
    <location>
        <begin position="1"/>
        <end position="26"/>
    </location>
</feature>
<gene>
    <name evidence="3" type="ORF">HN018_01560</name>
</gene>
<dbReference type="AlphaFoldDB" id="A0A6M8HHR9"/>
<dbReference type="KEGG" id="lck:HN018_01560"/>
<sequence>MKSATFFAAIAFTALVGGTYAQTANAQTAGAGTNTTGTTATGATTNGAAGTDATTGTAATDAPASGMSNNMTDHNQAVATTGASTAMPAKGANSFTKKQAGHRIMKHGFTQVKDLTKDDNGVWHGTAMHDGAAVKVWEDYKGSVGTE</sequence>
<dbReference type="RefSeq" id="WP_171836160.1">
    <property type="nucleotide sequence ID" value="NZ_CP053708.1"/>
</dbReference>
<protein>
    <submittedName>
        <fullName evidence="3">Uncharacterized protein</fullName>
    </submittedName>
</protein>
<keyword evidence="4" id="KW-1185">Reference proteome</keyword>
<name>A0A6M8HHR9_9PROT</name>
<evidence type="ECO:0000313" key="3">
    <source>
        <dbReference type="EMBL" id="QKE88909.1"/>
    </source>
</evidence>